<dbReference type="AlphaFoldDB" id="A0A8E0RWB8"/>
<evidence type="ECO:0000313" key="2">
    <source>
        <dbReference type="EMBL" id="KAA0195505.1"/>
    </source>
</evidence>
<comment type="caution">
    <text evidence="2">The sequence shown here is derived from an EMBL/GenBank/DDBJ whole genome shotgun (WGS) entry which is preliminary data.</text>
</comment>
<feature type="compositionally biased region" description="Basic and acidic residues" evidence="1">
    <location>
        <begin position="193"/>
        <end position="203"/>
    </location>
</feature>
<feature type="compositionally biased region" description="Low complexity" evidence="1">
    <location>
        <begin position="286"/>
        <end position="300"/>
    </location>
</feature>
<evidence type="ECO:0000256" key="1">
    <source>
        <dbReference type="SAM" id="MobiDB-lite"/>
    </source>
</evidence>
<feature type="region of interest" description="Disordered" evidence="1">
    <location>
        <begin position="166"/>
        <end position="205"/>
    </location>
</feature>
<sequence length="387" mass="42438">MHNGCITVFPIAVYKSNLTLSQFCLIFVLIVSLHFHSCQTITDSLTFQHDGFDEISDGSLVVRDEILSTHHQIDRGVPRNQMNGPLSADDAVRIQDSLENLAAMNTATTTTISCSTVAPFPAGVRTASFRSLVDKMMAKDSMKLAHTDKYGFPSGMTGRHLRFASQSDSEMALPPVCEDSETDEPTSVDGSESFDRTDRRHSQDSISLHKRIIKALFKTPRLSQSKKSTQSVDQLNATELMPPPTDTVVMKTNKRQRAIKIGKKLKQLVSGREDTEVANSWNALSGARTSTSDSSSEANSFCSLPAQPRPTAPPRPPPPRPPPPIIDSTRLRSSRTSKTTAEVRGLATEKLGPPHKLRKLETVDTADKSVISKFYSGRLNHSGNHGK</sequence>
<dbReference type="EMBL" id="LUCM01003661">
    <property type="protein sequence ID" value="KAA0195505.1"/>
    <property type="molecule type" value="Genomic_DNA"/>
</dbReference>
<reference evidence="2" key="1">
    <citation type="submission" date="2019-05" db="EMBL/GenBank/DDBJ databases">
        <title>Annotation for the trematode Fasciolopsis buski.</title>
        <authorList>
            <person name="Choi Y.-J."/>
        </authorList>
    </citation>
    <scope>NUCLEOTIDE SEQUENCE</scope>
    <source>
        <strain evidence="2">HT</strain>
        <tissue evidence="2">Whole worm</tissue>
    </source>
</reference>
<protein>
    <submittedName>
        <fullName evidence="2">Uncharacterized protein</fullName>
    </submittedName>
</protein>
<feature type="region of interest" description="Disordered" evidence="1">
    <location>
        <begin position="221"/>
        <end position="247"/>
    </location>
</feature>
<organism evidence="2 3">
    <name type="scientific">Fasciolopsis buskii</name>
    <dbReference type="NCBI Taxonomy" id="27845"/>
    <lineage>
        <taxon>Eukaryota</taxon>
        <taxon>Metazoa</taxon>
        <taxon>Spiralia</taxon>
        <taxon>Lophotrochozoa</taxon>
        <taxon>Platyhelminthes</taxon>
        <taxon>Trematoda</taxon>
        <taxon>Digenea</taxon>
        <taxon>Plagiorchiida</taxon>
        <taxon>Echinostomata</taxon>
        <taxon>Echinostomatoidea</taxon>
        <taxon>Fasciolidae</taxon>
        <taxon>Fasciolopsis</taxon>
    </lineage>
</organism>
<evidence type="ECO:0000313" key="3">
    <source>
        <dbReference type="Proteomes" id="UP000728185"/>
    </source>
</evidence>
<accession>A0A8E0RWB8</accession>
<feature type="compositionally biased region" description="Polar residues" evidence="1">
    <location>
        <begin position="221"/>
        <end position="237"/>
    </location>
</feature>
<name>A0A8E0RWB8_9TREM</name>
<proteinExistence type="predicted"/>
<feature type="compositionally biased region" description="Pro residues" evidence="1">
    <location>
        <begin position="307"/>
        <end position="325"/>
    </location>
</feature>
<gene>
    <name evidence="2" type="ORF">FBUS_00938</name>
</gene>
<feature type="region of interest" description="Disordered" evidence="1">
    <location>
        <begin position="286"/>
        <end position="363"/>
    </location>
</feature>
<dbReference type="Proteomes" id="UP000728185">
    <property type="component" value="Unassembled WGS sequence"/>
</dbReference>
<keyword evidence="3" id="KW-1185">Reference proteome</keyword>